<dbReference type="AlphaFoldDB" id="A0A2S0KH36"/>
<evidence type="ECO:0000256" key="1">
    <source>
        <dbReference type="SAM" id="MobiDB-lite"/>
    </source>
</evidence>
<keyword evidence="2" id="KW-0472">Membrane</keyword>
<name>A0A2S0KH36_9ACTN</name>
<dbReference type="EMBL" id="CP027433">
    <property type="protein sequence ID" value="AVM01005.1"/>
    <property type="molecule type" value="Genomic_DNA"/>
</dbReference>
<keyword evidence="5" id="KW-1185">Reference proteome</keyword>
<dbReference type="InterPro" id="IPR053807">
    <property type="entry name" value="LppM"/>
</dbReference>
<keyword evidence="2" id="KW-0812">Transmembrane</keyword>
<feature type="region of interest" description="Disordered" evidence="1">
    <location>
        <begin position="230"/>
        <end position="282"/>
    </location>
</feature>
<feature type="region of interest" description="Disordered" evidence="1">
    <location>
        <begin position="66"/>
        <end position="94"/>
    </location>
</feature>
<dbReference type="KEGG" id="git:C6V83_12815"/>
<organism evidence="4 5">
    <name type="scientific">Gordonia iterans</name>
    <dbReference type="NCBI Taxonomy" id="1004901"/>
    <lineage>
        <taxon>Bacteria</taxon>
        <taxon>Bacillati</taxon>
        <taxon>Actinomycetota</taxon>
        <taxon>Actinomycetes</taxon>
        <taxon>Mycobacteriales</taxon>
        <taxon>Gordoniaceae</taxon>
        <taxon>Gordonia</taxon>
    </lineage>
</organism>
<feature type="compositionally biased region" description="Basic and acidic residues" evidence="1">
    <location>
        <begin position="270"/>
        <end position="282"/>
    </location>
</feature>
<feature type="transmembrane region" description="Helical" evidence="2">
    <location>
        <begin position="202"/>
        <end position="222"/>
    </location>
</feature>
<sequence>MSSLARLPVLAAVALLTLVPLLSGCLTRSENVGDQFSGSIVVAATPASSPSPPTFDIPASMSGSIAVTEFPGDGPARRGDDPESPAAGKNGSRMTFSNLTAGQFGQLGDIVSGALGNGATVDLSATRSGDIVRLRGGAALTGLTPQNDYLALTVDFGGPVVATNGERAGENSVSWIPEPGQNADFNADAEYPDPATAALPSWTWFMVLLCLAVVALVGALAYRFRDRTPRYVAPRPDSGSPGPGLLGTRFFRRSGSAEGGDDAESADGDSADRRQPAKNRTD</sequence>
<dbReference type="PROSITE" id="PS51257">
    <property type="entry name" value="PROKAR_LIPOPROTEIN"/>
    <property type="match status" value="1"/>
</dbReference>
<dbReference type="Proteomes" id="UP000239814">
    <property type="component" value="Chromosome"/>
</dbReference>
<reference evidence="4 5" key="1">
    <citation type="submission" date="2018-03" db="EMBL/GenBank/DDBJ databases">
        <title>Characteristics and genome of n-alkane degrading marine bacteria Gordonia iterans isolated from crude oil contaminated in Tae-an, South Korea.</title>
        <authorList>
            <person name="Lee S.-S."/>
            <person name="Kim H."/>
        </authorList>
    </citation>
    <scope>NUCLEOTIDE SEQUENCE [LARGE SCALE GENOMIC DNA]</scope>
    <source>
        <strain evidence="4 5">Co17</strain>
    </source>
</reference>
<feature type="compositionally biased region" description="Acidic residues" evidence="1">
    <location>
        <begin position="259"/>
        <end position="269"/>
    </location>
</feature>
<dbReference type="OrthoDB" id="3712375at2"/>
<feature type="domain" description="LppM" evidence="3">
    <location>
        <begin position="34"/>
        <end position="191"/>
    </location>
</feature>
<evidence type="ECO:0000313" key="5">
    <source>
        <dbReference type="Proteomes" id="UP000239814"/>
    </source>
</evidence>
<gene>
    <name evidence="4" type="ORF">C6V83_12815</name>
</gene>
<accession>A0A2S0KH36</accession>
<evidence type="ECO:0000259" key="3">
    <source>
        <dbReference type="Pfam" id="PF21946"/>
    </source>
</evidence>
<evidence type="ECO:0000313" key="4">
    <source>
        <dbReference type="EMBL" id="AVM01005.1"/>
    </source>
</evidence>
<proteinExistence type="predicted"/>
<evidence type="ECO:0000256" key="2">
    <source>
        <dbReference type="SAM" id="Phobius"/>
    </source>
</evidence>
<protein>
    <recommendedName>
        <fullName evidence="3">LppM domain-containing protein</fullName>
    </recommendedName>
</protein>
<keyword evidence="2" id="KW-1133">Transmembrane helix</keyword>
<dbReference type="Pfam" id="PF21946">
    <property type="entry name" value="LppM"/>
    <property type="match status" value="1"/>
</dbReference>